<name>X5A684_9BACL</name>
<keyword evidence="2" id="KW-1185">Reference proteome</keyword>
<evidence type="ECO:0000313" key="2">
    <source>
        <dbReference type="Proteomes" id="UP000019772"/>
    </source>
</evidence>
<evidence type="ECO:0000313" key="1">
    <source>
        <dbReference type="EMBL" id="AHV99294.1"/>
    </source>
</evidence>
<protein>
    <submittedName>
        <fullName evidence="1">Uncharacterized protein</fullName>
    </submittedName>
</protein>
<sequence>MVRRIGPLLQSLPVNFARGTANPPLSKPAINSGFGPANLPLSKACLRISAGVRRIRRCPKPAINSGFGPVNPSCPSPPVLFFSHD</sequence>
<accession>X5A684</accession>
<organism evidence="1 2">
    <name type="scientific">Paenibacillus sabinae T27</name>
    <dbReference type="NCBI Taxonomy" id="1268072"/>
    <lineage>
        <taxon>Bacteria</taxon>
        <taxon>Bacillati</taxon>
        <taxon>Bacillota</taxon>
        <taxon>Bacilli</taxon>
        <taxon>Bacillales</taxon>
        <taxon>Paenibacillaceae</taxon>
        <taxon>Paenibacillus</taxon>
    </lineage>
</organism>
<dbReference type="AlphaFoldDB" id="X5A684"/>
<gene>
    <name evidence="1" type="ORF">PSAB_22025</name>
</gene>
<dbReference type="HOGENOM" id="CLU_2509601_0_0_9"/>
<reference evidence="1 2" key="1">
    <citation type="journal article" date="2014" name="PLoS Genet.">
        <title>Comparative Genomic Analysis of N2-Fixing and Non-N2-Fixing Paenibacillus spp.: Organization, Evolution and Expression of the Nitrogen Fixation Genes.</title>
        <authorList>
            <person name="Xie J.B."/>
            <person name="Du Z."/>
            <person name="Bai L."/>
            <person name="Tian C."/>
            <person name="Zhang Y."/>
            <person name="Xie J.Y."/>
            <person name="Wang T."/>
            <person name="Liu X."/>
            <person name="Chen X."/>
            <person name="Cheng Q."/>
            <person name="Chen S."/>
            <person name="Li J."/>
        </authorList>
    </citation>
    <scope>NUCLEOTIDE SEQUENCE [LARGE SCALE GENOMIC DNA]</scope>
    <source>
        <strain evidence="1 2">T27</strain>
    </source>
</reference>
<dbReference type="Proteomes" id="UP000019772">
    <property type="component" value="Chromosome"/>
</dbReference>
<dbReference type="KEGG" id="psab:PSAB_22025"/>
<dbReference type="EMBL" id="CP004078">
    <property type="protein sequence ID" value="AHV99294.1"/>
    <property type="molecule type" value="Genomic_DNA"/>
</dbReference>
<proteinExistence type="predicted"/>